<gene>
    <name evidence="2" type="ORF">EV129_116148</name>
</gene>
<comment type="caution">
    <text evidence="2">The sequence shown here is derived from an EMBL/GenBank/DDBJ whole genome shotgun (WGS) entry which is preliminary data.</text>
</comment>
<dbReference type="Proteomes" id="UP000295507">
    <property type="component" value="Unassembled WGS sequence"/>
</dbReference>
<evidence type="ECO:0000313" key="3">
    <source>
        <dbReference type="Proteomes" id="UP000295507"/>
    </source>
</evidence>
<evidence type="ECO:0000313" key="2">
    <source>
        <dbReference type="EMBL" id="TCU33389.1"/>
    </source>
</evidence>
<sequence length="51" mass="5693">MSPPRGRTKDRIYGNAQSKADGNARYNVKQHKPHGTYNGSVPATYQPAQYD</sequence>
<protein>
    <submittedName>
        <fullName evidence="2">Uncharacterized protein</fullName>
    </submittedName>
</protein>
<evidence type="ECO:0000256" key="1">
    <source>
        <dbReference type="SAM" id="MobiDB-lite"/>
    </source>
</evidence>
<reference evidence="2 3" key="1">
    <citation type="submission" date="2019-03" db="EMBL/GenBank/DDBJ databases">
        <title>Genomic Encyclopedia of Type Strains, Phase IV (KMG-V): Genome sequencing to study the core and pangenomes of soil and plant-associated prokaryotes.</title>
        <authorList>
            <person name="Whitman W."/>
        </authorList>
    </citation>
    <scope>NUCLEOTIDE SEQUENCE [LARGE SCALE GENOMIC DNA]</scope>
    <source>
        <strain evidence="2 3">IE4868</strain>
    </source>
</reference>
<organism evidence="2 3">
    <name type="scientific">Rhizobium azibense</name>
    <dbReference type="NCBI Taxonomy" id="1136135"/>
    <lineage>
        <taxon>Bacteria</taxon>
        <taxon>Pseudomonadati</taxon>
        <taxon>Pseudomonadota</taxon>
        <taxon>Alphaproteobacteria</taxon>
        <taxon>Hyphomicrobiales</taxon>
        <taxon>Rhizobiaceae</taxon>
        <taxon>Rhizobium/Agrobacterium group</taxon>
        <taxon>Rhizobium</taxon>
    </lineage>
</organism>
<name>A0A4R3RGG4_9HYPH</name>
<feature type="compositionally biased region" description="Polar residues" evidence="1">
    <location>
        <begin position="37"/>
        <end position="51"/>
    </location>
</feature>
<dbReference type="AlphaFoldDB" id="A0A4R3RGG4"/>
<feature type="region of interest" description="Disordered" evidence="1">
    <location>
        <begin position="1"/>
        <end position="51"/>
    </location>
</feature>
<accession>A0A4R3RGG4</accession>
<proteinExistence type="predicted"/>
<dbReference type="EMBL" id="SMBK01000016">
    <property type="protein sequence ID" value="TCU33389.1"/>
    <property type="molecule type" value="Genomic_DNA"/>
</dbReference>